<dbReference type="PANTHER" id="PTHR46114">
    <property type="entry name" value="APPLE DOMAIN-CONTAINING PROTEIN"/>
    <property type="match status" value="1"/>
</dbReference>
<accession>A0ABQ9HJL6</accession>
<organism evidence="1 2">
    <name type="scientific">Dryococelus australis</name>
    <dbReference type="NCBI Taxonomy" id="614101"/>
    <lineage>
        <taxon>Eukaryota</taxon>
        <taxon>Metazoa</taxon>
        <taxon>Ecdysozoa</taxon>
        <taxon>Arthropoda</taxon>
        <taxon>Hexapoda</taxon>
        <taxon>Insecta</taxon>
        <taxon>Pterygota</taxon>
        <taxon>Neoptera</taxon>
        <taxon>Polyneoptera</taxon>
        <taxon>Phasmatodea</taxon>
        <taxon>Verophasmatodea</taxon>
        <taxon>Anareolatae</taxon>
        <taxon>Phasmatidae</taxon>
        <taxon>Eurycanthinae</taxon>
        <taxon>Dryococelus</taxon>
    </lineage>
</organism>
<sequence>MPNLETKINCGLLCCMKNFHGTFVTIKFFGRNKPAILMTAIFVLPMQYASAERTVAGEHILTYLRQDDIFHTLMEYPFHPSVTDQSCKGMNFVRIVIANLQPGMKITFYRRREKDLLPFIRKVTDLVRCSEFGSLLKKICPSKYIPNDNSKRSLTFISLHSGNRYGLIKVFHSTSIKEEYTTISSVLEKLQYQVHQFFICVDLRWHMRQHSQIRLLVKKRLTFEKKNMVHGEKNVISTTFFALGRIILPPLRIKLGLMKLSVKALNRNCSGFEYISKQLPGFSAGKLK</sequence>
<comment type="caution">
    <text evidence="1">The sequence shown here is derived from an EMBL/GenBank/DDBJ whole genome shotgun (WGS) entry which is preliminary data.</text>
</comment>
<protein>
    <submittedName>
        <fullName evidence="1">Uncharacterized protein</fullName>
    </submittedName>
</protein>
<dbReference type="Proteomes" id="UP001159363">
    <property type="component" value="Chromosome 4"/>
</dbReference>
<proteinExistence type="predicted"/>
<gene>
    <name evidence="1" type="ORF">PR048_016396</name>
</gene>
<dbReference type="EMBL" id="JARBHB010000005">
    <property type="protein sequence ID" value="KAJ8884539.1"/>
    <property type="molecule type" value="Genomic_DNA"/>
</dbReference>
<name>A0ABQ9HJL6_9NEOP</name>
<evidence type="ECO:0000313" key="2">
    <source>
        <dbReference type="Proteomes" id="UP001159363"/>
    </source>
</evidence>
<dbReference type="PANTHER" id="PTHR46114:SF1">
    <property type="entry name" value="ZAD DOMAIN-CONTAINING PROTEIN"/>
    <property type="match status" value="1"/>
</dbReference>
<evidence type="ECO:0000313" key="1">
    <source>
        <dbReference type="EMBL" id="KAJ8884539.1"/>
    </source>
</evidence>
<keyword evidence="2" id="KW-1185">Reference proteome</keyword>
<reference evidence="1 2" key="1">
    <citation type="submission" date="2023-02" db="EMBL/GenBank/DDBJ databases">
        <title>LHISI_Scaffold_Assembly.</title>
        <authorList>
            <person name="Stuart O.P."/>
            <person name="Cleave R."/>
            <person name="Magrath M.J.L."/>
            <person name="Mikheyev A.S."/>
        </authorList>
    </citation>
    <scope>NUCLEOTIDE SEQUENCE [LARGE SCALE GENOMIC DNA]</scope>
    <source>
        <strain evidence="1">Daus_M_001</strain>
        <tissue evidence="1">Leg muscle</tissue>
    </source>
</reference>